<accession>A0A5C6CLD3</accession>
<dbReference type="Proteomes" id="UP000316304">
    <property type="component" value="Unassembled WGS sequence"/>
</dbReference>
<dbReference type="PRINTS" id="PR00035">
    <property type="entry name" value="HTHGNTR"/>
</dbReference>
<evidence type="ECO:0000313" key="6">
    <source>
        <dbReference type="Proteomes" id="UP000316304"/>
    </source>
</evidence>
<comment type="caution">
    <text evidence="5">The sequence shown here is derived from an EMBL/GenBank/DDBJ whole genome shotgun (WGS) entry which is preliminary data.</text>
</comment>
<keyword evidence="3" id="KW-0804">Transcription</keyword>
<dbReference type="PROSITE" id="PS50949">
    <property type="entry name" value="HTH_GNTR"/>
    <property type="match status" value="1"/>
</dbReference>
<dbReference type="GO" id="GO:0000976">
    <property type="term" value="F:transcription cis-regulatory region binding"/>
    <property type="evidence" value="ECO:0007669"/>
    <property type="project" value="TreeGrafter"/>
</dbReference>
<dbReference type="InterPro" id="IPR000524">
    <property type="entry name" value="Tscrpt_reg_HTH_GntR"/>
</dbReference>
<dbReference type="CDD" id="cd06267">
    <property type="entry name" value="PBP1_LacI_sugar_binding-like"/>
    <property type="match status" value="1"/>
</dbReference>
<keyword evidence="6" id="KW-1185">Reference proteome</keyword>
<dbReference type="PANTHER" id="PTHR30146">
    <property type="entry name" value="LACI-RELATED TRANSCRIPTIONAL REPRESSOR"/>
    <property type="match status" value="1"/>
</dbReference>
<sequence>MDDSGVAGGTPPKHEQTRDLIISQIQSGELQAGAALPSEMRLSETLQVARSTVRQALAALERDGLVRRIHGKGTFIHEEASQRLRKPRELFALVVPETETAFYPSLQRSFEQAAAAFHNQVIVCNSNNNLDKQASIVLQLIDLKVAGVAIVPTTSAATPAFHIRQLQKHNIPVVCCSRPVLGTESPLISIPFEKVGGLAGKEIRKAGHRRVAFFSNGVTEASAAYETGLRKSLGSDATITVFTASGCAATDYQSVTEQSATALDKMLASEQPPTAIFCSFDSLAESLYVLLAQRGLRVPQDISVVGVGGVFRGGGLSRHLASVTVDELSLGKQAIELLTRMRRNELAIDSREVRELTLAFSTGNTLGCVPKVGCAR</sequence>
<dbReference type="Gene3D" id="1.10.10.10">
    <property type="entry name" value="Winged helix-like DNA-binding domain superfamily/Winged helix DNA-binding domain"/>
    <property type="match status" value="1"/>
</dbReference>
<feature type="domain" description="HTH gntR-type" evidence="4">
    <location>
        <begin position="11"/>
        <end position="79"/>
    </location>
</feature>
<keyword evidence="1" id="KW-0805">Transcription regulation</keyword>
<dbReference type="InterPro" id="IPR046335">
    <property type="entry name" value="LacI/GalR-like_sensor"/>
</dbReference>
<evidence type="ECO:0000256" key="1">
    <source>
        <dbReference type="ARBA" id="ARBA00023015"/>
    </source>
</evidence>
<dbReference type="PANTHER" id="PTHR30146:SF109">
    <property type="entry name" value="HTH-TYPE TRANSCRIPTIONAL REGULATOR GALS"/>
    <property type="match status" value="1"/>
</dbReference>
<dbReference type="InterPro" id="IPR036388">
    <property type="entry name" value="WH-like_DNA-bd_sf"/>
</dbReference>
<organism evidence="5 6">
    <name type="scientific">Novipirellula galeiformis</name>
    <dbReference type="NCBI Taxonomy" id="2528004"/>
    <lineage>
        <taxon>Bacteria</taxon>
        <taxon>Pseudomonadati</taxon>
        <taxon>Planctomycetota</taxon>
        <taxon>Planctomycetia</taxon>
        <taxon>Pirellulales</taxon>
        <taxon>Pirellulaceae</taxon>
        <taxon>Novipirellula</taxon>
    </lineage>
</organism>
<dbReference type="EMBL" id="SJPT01000002">
    <property type="protein sequence ID" value="TWU25430.1"/>
    <property type="molecule type" value="Genomic_DNA"/>
</dbReference>
<dbReference type="InterPro" id="IPR036390">
    <property type="entry name" value="WH_DNA-bd_sf"/>
</dbReference>
<reference evidence="5 6" key="1">
    <citation type="submission" date="2019-02" db="EMBL/GenBank/DDBJ databases">
        <title>Deep-cultivation of Planctomycetes and their phenomic and genomic characterization uncovers novel biology.</title>
        <authorList>
            <person name="Wiegand S."/>
            <person name="Jogler M."/>
            <person name="Boedeker C."/>
            <person name="Pinto D."/>
            <person name="Vollmers J."/>
            <person name="Rivas-Marin E."/>
            <person name="Kohn T."/>
            <person name="Peeters S.H."/>
            <person name="Heuer A."/>
            <person name="Rast P."/>
            <person name="Oberbeckmann S."/>
            <person name="Bunk B."/>
            <person name="Jeske O."/>
            <person name="Meyerdierks A."/>
            <person name="Storesund J.E."/>
            <person name="Kallscheuer N."/>
            <person name="Luecker S."/>
            <person name="Lage O.M."/>
            <person name="Pohl T."/>
            <person name="Merkel B.J."/>
            <person name="Hornburger P."/>
            <person name="Mueller R.-W."/>
            <person name="Bruemmer F."/>
            <person name="Labrenz M."/>
            <person name="Spormann A.M."/>
            <person name="Op Den Camp H."/>
            <person name="Overmann J."/>
            <person name="Amann R."/>
            <person name="Jetten M.S.M."/>
            <person name="Mascher T."/>
            <person name="Medema M.H."/>
            <person name="Devos D.P."/>
            <person name="Kaster A.-K."/>
            <person name="Ovreas L."/>
            <person name="Rohde M."/>
            <person name="Galperin M.Y."/>
            <person name="Jogler C."/>
        </authorList>
    </citation>
    <scope>NUCLEOTIDE SEQUENCE [LARGE SCALE GENOMIC DNA]</scope>
    <source>
        <strain evidence="5 6">Pla52o</strain>
    </source>
</reference>
<protein>
    <submittedName>
        <fullName evidence="5">Arabinose metabolism transcriptional repressor</fullName>
    </submittedName>
</protein>
<dbReference type="SMART" id="SM00345">
    <property type="entry name" value="HTH_GNTR"/>
    <property type="match status" value="1"/>
</dbReference>
<gene>
    <name evidence="5" type="primary">araR_1</name>
    <name evidence="5" type="ORF">Pla52o_17310</name>
</gene>
<dbReference type="Pfam" id="PF00392">
    <property type="entry name" value="GntR"/>
    <property type="match status" value="1"/>
</dbReference>
<dbReference type="Pfam" id="PF13377">
    <property type="entry name" value="Peripla_BP_3"/>
    <property type="match status" value="1"/>
</dbReference>
<evidence type="ECO:0000313" key="5">
    <source>
        <dbReference type="EMBL" id="TWU25430.1"/>
    </source>
</evidence>
<keyword evidence="2" id="KW-0238">DNA-binding</keyword>
<dbReference type="GO" id="GO:0003700">
    <property type="term" value="F:DNA-binding transcription factor activity"/>
    <property type="evidence" value="ECO:0007669"/>
    <property type="project" value="InterPro"/>
</dbReference>
<dbReference type="SUPFAM" id="SSF46785">
    <property type="entry name" value="Winged helix' DNA-binding domain"/>
    <property type="match status" value="1"/>
</dbReference>
<evidence type="ECO:0000256" key="3">
    <source>
        <dbReference type="ARBA" id="ARBA00023163"/>
    </source>
</evidence>
<dbReference type="Gene3D" id="3.40.50.2300">
    <property type="match status" value="2"/>
</dbReference>
<dbReference type="SUPFAM" id="SSF53822">
    <property type="entry name" value="Periplasmic binding protein-like I"/>
    <property type="match status" value="1"/>
</dbReference>
<dbReference type="InterPro" id="IPR028082">
    <property type="entry name" value="Peripla_BP_I"/>
</dbReference>
<evidence type="ECO:0000256" key="2">
    <source>
        <dbReference type="ARBA" id="ARBA00023125"/>
    </source>
</evidence>
<dbReference type="CDD" id="cd07377">
    <property type="entry name" value="WHTH_GntR"/>
    <property type="match status" value="1"/>
</dbReference>
<name>A0A5C6CLD3_9BACT</name>
<evidence type="ECO:0000259" key="4">
    <source>
        <dbReference type="PROSITE" id="PS50949"/>
    </source>
</evidence>
<dbReference type="AlphaFoldDB" id="A0A5C6CLD3"/>
<proteinExistence type="predicted"/>